<keyword evidence="14" id="KW-1185">Reference proteome</keyword>
<dbReference type="InterPro" id="IPR036097">
    <property type="entry name" value="HisK_dim/P_sf"/>
</dbReference>
<dbReference type="PANTHER" id="PTHR44936">
    <property type="entry name" value="SENSOR PROTEIN CREC"/>
    <property type="match status" value="1"/>
</dbReference>
<dbReference type="InterPro" id="IPR004358">
    <property type="entry name" value="Sig_transdc_His_kin-like_C"/>
</dbReference>
<reference evidence="13 14" key="1">
    <citation type="journal article" date="2011" name="J. Bacteriol.">
        <title>Genome sequence of Methyloversatilis universalis FAM5T, a methylotrophic representative of the order Rhodocyclales.</title>
        <authorList>
            <person name="Kittichotirat W."/>
            <person name="Good N.M."/>
            <person name="Hall R."/>
            <person name="Bringel F."/>
            <person name="Lajus A."/>
            <person name="Medigue C."/>
            <person name="Smalley N.E."/>
            <person name="Beck D."/>
            <person name="Bumgarner R."/>
            <person name="Vuilleumier S."/>
            <person name="Kalyuzhnaya M.G."/>
        </authorList>
    </citation>
    <scope>NUCLEOTIDE SEQUENCE [LARGE SCALE GENOMIC DNA]</scope>
    <source>
        <strain evidence="14">ATCC BAA-1314 / JCM 13912 / FAM5</strain>
    </source>
</reference>
<evidence type="ECO:0000256" key="6">
    <source>
        <dbReference type="ARBA" id="ARBA00022679"/>
    </source>
</evidence>
<dbReference type="InterPro" id="IPR003660">
    <property type="entry name" value="HAMP_dom"/>
</dbReference>
<keyword evidence="5" id="KW-0597">Phosphoprotein</keyword>
<evidence type="ECO:0000256" key="1">
    <source>
        <dbReference type="ARBA" id="ARBA00000085"/>
    </source>
</evidence>
<dbReference type="Pfam" id="PF00512">
    <property type="entry name" value="HisKA"/>
    <property type="match status" value="1"/>
</dbReference>
<keyword evidence="6" id="KW-0808">Transferase</keyword>
<dbReference type="SMART" id="SM00387">
    <property type="entry name" value="HATPase_c"/>
    <property type="match status" value="1"/>
</dbReference>
<dbReference type="GO" id="GO:0000155">
    <property type="term" value="F:phosphorelay sensor kinase activity"/>
    <property type="evidence" value="ECO:0007669"/>
    <property type="project" value="InterPro"/>
</dbReference>
<dbReference type="CDD" id="cd00082">
    <property type="entry name" value="HisKA"/>
    <property type="match status" value="1"/>
</dbReference>
<dbReference type="PANTHER" id="PTHR44936:SF10">
    <property type="entry name" value="SENSOR PROTEIN RSTB"/>
    <property type="match status" value="1"/>
</dbReference>
<comment type="catalytic activity">
    <reaction evidence="1">
        <text>ATP + protein L-histidine = ADP + protein N-phospho-L-histidine.</text>
        <dbReference type="EC" id="2.7.13.3"/>
    </reaction>
</comment>
<dbReference type="EMBL" id="AFHG01000052">
    <property type="protein sequence ID" value="EGK71468.1"/>
    <property type="molecule type" value="Genomic_DNA"/>
</dbReference>
<feature type="domain" description="Histidine kinase" evidence="11">
    <location>
        <begin position="169"/>
        <end position="386"/>
    </location>
</feature>
<organism evidence="13 14">
    <name type="scientific">Methyloversatilis universalis (strain ATCC BAA-1314 / DSM 25237 / JCM 13912 / CCUG 52030 / FAM5)</name>
    <dbReference type="NCBI Taxonomy" id="1000565"/>
    <lineage>
        <taxon>Bacteria</taxon>
        <taxon>Pseudomonadati</taxon>
        <taxon>Pseudomonadota</taxon>
        <taxon>Betaproteobacteria</taxon>
        <taxon>Nitrosomonadales</taxon>
        <taxon>Sterolibacteriaceae</taxon>
        <taxon>Methyloversatilis</taxon>
    </lineage>
</organism>
<dbReference type="Gene3D" id="6.10.340.10">
    <property type="match status" value="1"/>
</dbReference>
<dbReference type="PROSITE" id="PS50109">
    <property type="entry name" value="HIS_KIN"/>
    <property type="match status" value="1"/>
</dbReference>
<feature type="domain" description="HAMP" evidence="12">
    <location>
        <begin position="108"/>
        <end position="161"/>
    </location>
</feature>
<evidence type="ECO:0000256" key="7">
    <source>
        <dbReference type="ARBA" id="ARBA00022741"/>
    </source>
</evidence>
<evidence type="ECO:0000256" key="9">
    <source>
        <dbReference type="ARBA" id="ARBA00022840"/>
    </source>
</evidence>
<evidence type="ECO:0000313" key="13">
    <source>
        <dbReference type="EMBL" id="EGK71468.1"/>
    </source>
</evidence>
<dbReference type="PRINTS" id="PR00344">
    <property type="entry name" value="BCTRLSENSOR"/>
</dbReference>
<dbReference type="STRING" id="1000565.METUNv1_02862"/>
<evidence type="ECO:0000256" key="10">
    <source>
        <dbReference type="SAM" id="Phobius"/>
    </source>
</evidence>
<evidence type="ECO:0000256" key="2">
    <source>
        <dbReference type="ARBA" id="ARBA00004429"/>
    </source>
</evidence>
<accession>F5REY7</accession>
<dbReference type="GO" id="GO:0005524">
    <property type="term" value="F:ATP binding"/>
    <property type="evidence" value="ECO:0007669"/>
    <property type="project" value="UniProtKB-KW"/>
</dbReference>
<evidence type="ECO:0000259" key="11">
    <source>
        <dbReference type="PROSITE" id="PS50109"/>
    </source>
</evidence>
<dbReference type="SMART" id="SM00304">
    <property type="entry name" value="HAMP"/>
    <property type="match status" value="1"/>
</dbReference>
<keyword evidence="7" id="KW-0547">Nucleotide-binding</keyword>
<keyword evidence="10" id="KW-0812">Transmembrane</keyword>
<evidence type="ECO:0000256" key="4">
    <source>
        <dbReference type="ARBA" id="ARBA00022475"/>
    </source>
</evidence>
<gene>
    <name evidence="13" type="ORF">METUNv1_02862</name>
</gene>
<dbReference type="Pfam" id="PF02518">
    <property type="entry name" value="HATPase_c"/>
    <property type="match status" value="1"/>
</dbReference>
<dbReference type="FunFam" id="3.30.565.10:FF:000006">
    <property type="entry name" value="Sensor histidine kinase WalK"/>
    <property type="match status" value="1"/>
</dbReference>
<dbReference type="SMART" id="SM00388">
    <property type="entry name" value="HisKA"/>
    <property type="match status" value="1"/>
</dbReference>
<sequence length="391" mass="43191">MARGLDRIWIRFGLWIAATVLVTVAVLSVSVGLFAQHEYSEFQKSLPEAVRHELDALHGAGLEDSPRAMAIYGEYWTGDILFGEKWSLVIGLLVCLPVGLVTGFMVSRLVTLPLASMAEAAQRVATGDFSVRAQTGRYRGELAEMVRHFNHMTDALEMLERERKMTAAAVSHELRTPLTVLRARLHALCDGVITPGPDEFHTLLDQVEHLGRLVEDLHTLSLADAGRLSMQLEWLDLVPLVGEVLATFEGRLMEHAMATEIRYELDEAWVHADRDRMRQVLVNLIENALRHAHDGGWLGVRVAADTDGRHARIEVSDGGMGLSEEARRHLFQRFMRTDRSRSKATGGSGLGLSIAHALVVRQGGSLVADASERGGARFVITMPLRTDLTAV</sequence>
<dbReference type="Pfam" id="PF00672">
    <property type="entry name" value="HAMP"/>
    <property type="match status" value="1"/>
</dbReference>
<evidence type="ECO:0000256" key="5">
    <source>
        <dbReference type="ARBA" id="ARBA00022553"/>
    </source>
</evidence>
<dbReference type="SUPFAM" id="SSF55874">
    <property type="entry name" value="ATPase domain of HSP90 chaperone/DNA topoisomerase II/histidine kinase"/>
    <property type="match status" value="1"/>
</dbReference>
<evidence type="ECO:0000256" key="3">
    <source>
        <dbReference type="ARBA" id="ARBA00012438"/>
    </source>
</evidence>
<dbReference type="Gene3D" id="3.30.565.10">
    <property type="entry name" value="Histidine kinase-like ATPase, C-terminal domain"/>
    <property type="match status" value="1"/>
</dbReference>
<dbReference type="SUPFAM" id="SSF158472">
    <property type="entry name" value="HAMP domain-like"/>
    <property type="match status" value="1"/>
</dbReference>
<dbReference type="InterPro" id="IPR036890">
    <property type="entry name" value="HATPase_C_sf"/>
</dbReference>
<dbReference type="OrthoDB" id="9804645at2"/>
<keyword evidence="10" id="KW-0472">Membrane</keyword>
<keyword evidence="4" id="KW-1003">Cell membrane</keyword>
<dbReference type="GO" id="GO:0005886">
    <property type="term" value="C:plasma membrane"/>
    <property type="evidence" value="ECO:0007669"/>
    <property type="project" value="UniProtKB-SubCell"/>
</dbReference>
<dbReference type="InterPro" id="IPR050980">
    <property type="entry name" value="2C_sensor_his_kinase"/>
</dbReference>
<dbReference type="Gene3D" id="1.10.287.130">
    <property type="match status" value="1"/>
</dbReference>
<dbReference type="InterPro" id="IPR003661">
    <property type="entry name" value="HisK_dim/P_dom"/>
</dbReference>
<evidence type="ECO:0000259" key="12">
    <source>
        <dbReference type="PROSITE" id="PS50885"/>
    </source>
</evidence>
<dbReference type="AlphaFoldDB" id="F5REY7"/>
<comment type="subcellular location">
    <subcellularLocation>
        <location evidence="2">Cell inner membrane</location>
        <topology evidence="2">Multi-pass membrane protein</topology>
    </subcellularLocation>
</comment>
<dbReference type="InterPro" id="IPR005467">
    <property type="entry name" value="His_kinase_dom"/>
</dbReference>
<evidence type="ECO:0000256" key="8">
    <source>
        <dbReference type="ARBA" id="ARBA00022777"/>
    </source>
</evidence>
<dbReference type="InterPro" id="IPR003594">
    <property type="entry name" value="HATPase_dom"/>
</dbReference>
<protein>
    <recommendedName>
        <fullName evidence="3">histidine kinase</fullName>
        <ecNumber evidence="3">2.7.13.3</ecNumber>
    </recommendedName>
</protein>
<dbReference type="CDD" id="cd06225">
    <property type="entry name" value="HAMP"/>
    <property type="match status" value="1"/>
</dbReference>
<dbReference type="eggNOG" id="COG2205">
    <property type="taxonomic scope" value="Bacteria"/>
</dbReference>
<dbReference type="PROSITE" id="PS50885">
    <property type="entry name" value="HAMP"/>
    <property type="match status" value="1"/>
</dbReference>
<feature type="transmembrane region" description="Helical" evidence="10">
    <location>
        <begin position="86"/>
        <end position="107"/>
    </location>
</feature>
<keyword evidence="9" id="KW-0067">ATP-binding</keyword>
<keyword evidence="8" id="KW-0418">Kinase</keyword>
<feature type="transmembrane region" description="Helical" evidence="10">
    <location>
        <begin position="12"/>
        <end position="35"/>
    </location>
</feature>
<dbReference type="Proteomes" id="UP000005019">
    <property type="component" value="Unassembled WGS sequence"/>
</dbReference>
<comment type="caution">
    <text evidence="13">The sequence shown here is derived from an EMBL/GenBank/DDBJ whole genome shotgun (WGS) entry which is preliminary data.</text>
</comment>
<dbReference type="RefSeq" id="WP_008062872.1">
    <property type="nucleotide sequence ID" value="NZ_AFHG01000052.1"/>
</dbReference>
<name>F5REY7_METUF</name>
<dbReference type="EC" id="2.7.13.3" evidence="3"/>
<dbReference type="SUPFAM" id="SSF47384">
    <property type="entry name" value="Homodimeric domain of signal transducing histidine kinase"/>
    <property type="match status" value="1"/>
</dbReference>
<evidence type="ECO:0000313" key="14">
    <source>
        <dbReference type="Proteomes" id="UP000005019"/>
    </source>
</evidence>
<keyword evidence="10" id="KW-1133">Transmembrane helix</keyword>
<proteinExistence type="predicted"/>